<dbReference type="InterPro" id="IPR036812">
    <property type="entry name" value="NAD(P)_OxRdtase_dom_sf"/>
</dbReference>
<feature type="domain" description="NADP-dependent oxidoreductase" evidence="7">
    <location>
        <begin position="27"/>
        <end position="262"/>
    </location>
</feature>
<dbReference type="EMBL" id="BSEN01000006">
    <property type="protein sequence ID" value="GLJ76325.1"/>
    <property type="molecule type" value="Genomic_DNA"/>
</dbReference>
<reference evidence="8" key="2">
    <citation type="submission" date="2023-01" db="EMBL/GenBank/DDBJ databases">
        <authorList>
            <person name="Sun Q."/>
            <person name="Evtushenko L."/>
        </authorList>
    </citation>
    <scope>NUCLEOTIDE SEQUENCE</scope>
    <source>
        <strain evidence="8">VKM Ac-1401</strain>
    </source>
</reference>
<dbReference type="RefSeq" id="WP_373877130.1">
    <property type="nucleotide sequence ID" value="NZ_BAAAJO010000005.1"/>
</dbReference>
<evidence type="ECO:0000313" key="8">
    <source>
        <dbReference type="EMBL" id="GLJ76325.1"/>
    </source>
</evidence>
<evidence type="ECO:0000256" key="5">
    <source>
        <dbReference type="PIRSR" id="PIRSR000097-2"/>
    </source>
</evidence>
<dbReference type="InterPro" id="IPR023210">
    <property type="entry name" value="NADP_OxRdtase_dom"/>
</dbReference>
<dbReference type="PIRSF" id="PIRSF000097">
    <property type="entry name" value="AKR"/>
    <property type="match status" value="1"/>
</dbReference>
<name>A0A9W6H9C8_9MICO</name>
<dbReference type="InterPro" id="IPR020471">
    <property type="entry name" value="AKR"/>
</dbReference>
<dbReference type="GO" id="GO:0016616">
    <property type="term" value="F:oxidoreductase activity, acting on the CH-OH group of donors, NAD or NADP as acceptor"/>
    <property type="evidence" value="ECO:0007669"/>
    <property type="project" value="UniProtKB-ARBA"/>
</dbReference>
<evidence type="ECO:0000313" key="9">
    <source>
        <dbReference type="Proteomes" id="UP001142372"/>
    </source>
</evidence>
<dbReference type="Pfam" id="PF00248">
    <property type="entry name" value="Aldo_ket_red"/>
    <property type="match status" value="1"/>
</dbReference>
<comment type="similarity">
    <text evidence="1">Belongs to the aldo/keto reductase family.</text>
</comment>
<proteinExistence type="inferred from homology"/>
<feature type="site" description="Lowers pKa of active site Tyr" evidence="6">
    <location>
        <position position="79"/>
    </location>
</feature>
<keyword evidence="2" id="KW-0521">NADP</keyword>
<dbReference type="PROSITE" id="PS00798">
    <property type="entry name" value="ALDOKETO_REDUCTASE_1"/>
    <property type="match status" value="1"/>
</dbReference>
<evidence type="ECO:0000256" key="4">
    <source>
        <dbReference type="PIRSR" id="PIRSR000097-1"/>
    </source>
</evidence>
<evidence type="ECO:0000256" key="6">
    <source>
        <dbReference type="PIRSR" id="PIRSR000097-3"/>
    </source>
</evidence>
<comment type="caution">
    <text evidence="8">The sequence shown here is derived from an EMBL/GenBank/DDBJ whole genome shotgun (WGS) entry which is preliminary data.</text>
</comment>
<dbReference type="PROSITE" id="PS00063">
    <property type="entry name" value="ALDOKETO_REDUCTASE_3"/>
    <property type="match status" value="1"/>
</dbReference>
<dbReference type="SUPFAM" id="SSF51430">
    <property type="entry name" value="NAD(P)-linked oxidoreductase"/>
    <property type="match status" value="1"/>
</dbReference>
<keyword evidence="3" id="KW-0560">Oxidoreductase</keyword>
<dbReference type="PRINTS" id="PR00069">
    <property type="entry name" value="ALDKETRDTASE"/>
</dbReference>
<reference evidence="8" key="1">
    <citation type="journal article" date="2014" name="Int. J. Syst. Evol. Microbiol.">
        <title>Complete genome sequence of Corynebacterium casei LMG S-19264T (=DSM 44701T), isolated from a smear-ripened cheese.</title>
        <authorList>
            <consortium name="US DOE Joint Genome Institute (JGI-PGF)"/>
            <person name="Walter F."/>
            <person name="Albersmeier A."/>
            <person name="Kalinowski J."/>
            <person name="Ruckert C."/>
        </authorList>
    </citation>
    <scope>NUCLEOTIDE SEQUENCE</scope>
    <source>
        <strain evidence="8">VKM Ac-1401</strain>
    </source>
</reference>
<evidence type="ECO:0000259" key="7">
    <source>
        <dbReference type="Pfam" id="PF00248"/>
    </source>
</evidence>
<organism evidence="8 9">
    <name type="scientific">Leifsonia poae</name>
    <dbReference type="NCBI Taxonomy" id="110933"/>
    <lineage>
        <taxon>Bacteria</taxon>
        <taxon>Bacillati</taxon>
        <taxon>Actinomycetota</taxon>
        <taxon>Actinomycetes</taxon>
        <taxon>Micrococcales</taxon>
        <taxon>Microbacteriaceae</taxon>
        <taxon>Leifsonia</taxon>
    </lineage>
</organism>
<gene>
    <name evidence="8" type="ORF">GCM10017584_18990</name>
</gene>
<dbReference type="Proteomes" id="UP001142372">
    <property type="component" value="Unassembled WGS sequence"/>
</dbReference>
<dbReference type="InterPro" id="IPR018170">
    <property type="entry name" value="Aldo/ket_reductase_CS"/>
</dbReference>
<evidence type="ECO:0000256" key="3">
    <source>
        <dbReference type="ARBA" id="ARBA00023002"/>
    </source>
</evidence>
<accession>A0A9W6H9C8</accession>
<protein>
    <submittedName>
        <fullName evidence="8">Oxidoreductase</fullName>
    </submittedName>
</protein>
<dbReference type="FunFam" id="3.20.20.100:FF:000015">
    <property type="entry name" value="Oxidoreductase, aldo/keto reductase family"/>
    <property type="match status" value="1"/>
</dbReference>
<evidence type="ECO:0000256" key="2">
    <source>
        <dbReference type="ARBA" id="ARBA00022857"/>
    </source>
</evidence>
<feature type="active site" description="Proton donor" evidence="4">
    <location>
        <position position="54"/>
    </location>
</feature>
<sequence>MALIPEIPLIPLNDGNRIPQLGYGVYKIPESETPDAVLTALDAGYRHIDTAAFYDNERGVGEGIRRSGIDRDEIFVTTKVWWDRNGYDSTLRSFDESLERLGFETVDLFLIHWPAPKHDKYVDTWRALERIRAEGRARSIGVANFHIHHLERLARETESVPAVNQVELHPWLPQSDVRAYDASHGIVTEAWSPLARGRILGNEPLEALARKHGVTPAQIVIRWQLQLGNVVIPKSVTPERIRQNLDVFGFELDADDLAVIAGLETGERTGKDPDDLG</sequence>
<keyword evidence="9" id="KW-1185">Reference proteome</keyword>
<feature type="binding site" evidence="5">
    <location>
        <position position="112"/>
    </location>
    <ligand>
        <name>substrate</name>
    </ligand>
</feature>
<dbReference type="AlphaFoldDB" id="A0A9W6H9C8"/>
<evidence type="ECO:0000256" key="1">
    <source>
        <dbReference type="ARBA" id="ARBA00007905"/>
    </source>
</evidence>
<dbReference type="PANTHER" id="PTHR43827:SF3">
    <property type="entry name" value="NADP-DEPENDENT OXIDOREDUCTASE DOMAIN-CONTAINING PROTEIN"/>
    <property type="match status" value="1"/>
</dbReference>
<dbReference type="Gene3D" id="3.20.20.100">
    <property type="entry name" value="NADP-dependent oxidoreductase domain"/>
    <property type="match status" value="1"/>
</dbReference>
<dbReference type="PANTHER" id="PTHR43827">
    <property type="entry name" value="2,5-DIKETO-D-GLUCONIC ACID REDUCTASE"/>
    <property type="match status" value="1"/>
</dbReference>